<dbReference type="EMBL" id="MU839832">
    <property type="protein sequence ID" value="KAK1756415.1"/>
    <property type="molecule type" value="Genomic_DNA"/>
</dbReference>
<dbReference type="InterPro" id="IPR000073">
    <property type="entry name" value="AB_hydrolase_1"/>
</dbReference>
<reference evidence="2" key="1">
    <citation type="submission" date="2023-06" db="EMBL/GenBank/DDBJ databases">
        <title>Genome-scale phylogeny and comparative genomics of the fungal order Sordariales.</title>
        <authorList>
            <consortium name="Lawrence Berkeley National Laboratory"/>
            <person name="Hensen N."/>
            <person name="Bonometti L."/>
            <person name="Westerberg I."/>
            <person name="Brannstrom I.O."/>
            <person name="Guillou S."/>
            <person name="Cros-Aarteil S."/>
            <person name="Calhoun S."/>
            <person name="Haridas S."/>
            <person name="Kuo A."/>
            <person name="Mondo S."/>
            <person name="Pangilinan J."/>
            <person name="Riley R."/>
            <person name="Labutti K."/>
            <person name="Andreopoulos B."/>
            <person name="Lipzen A."/>
            <person name="Chen C."/>
            <person name="Yanf M."/>
            <person name="Daum C."/>
            <person name="Ng V."/>
            <person name="Clum A."/>
            <person name="Steindorff A."/>
            <person name="Ohm R."/>
            <person name="Martin F."/>
            <person name="Silar P."/>
            <person name="Natvig D."/>
            <person name="Lalanne C."/>
            <person name="Gautier V."/>
            <person name="Ament-Velasquez S.L."/>
            <person name="Kruys A."/>
            <person name="Hutchinson M.I."/>
            <person name="Powell A.J."/>
            <person name="Barry K."/>
            <person name="Miller A.N."/>
            <person name="Grigoriev I.V."/>
            <person name="Debuchy R."/>
            <person name="Gladieux P."/>
            <person name="Thoren M.H."/>
            <person name="Johannesson H."/>
        </authorList>
    </citation>
    <scope>NUCLEOTIDE SEQUENCE</scope>
    <source>
        <strain evidence="2">PSN4</strain>
    </source>
</reference>
<evidence type="ECO:0000313" key="3">
    <source>
        <dbReference type="Proteomes" id="UP001239445"/>
    </source>
</evidence>
<sequence>METPLSVPQTLPPLDPYQANDGRTLWYRSSPPLDSVGPQESKRCILLIHGFSGSTEYFKRNYEALSDSGKNWVVAIELRGHGRLAKLTGKGGGFHVARLAMDLRNLIDELRSHTEDPDNFRVAGVGCSLGAAVLLTYVELFTDRDFSGLVLVDQAPLQDRAPLFGWDETKAHKSLYDEATMLAAQRAWMENQHEAARGLVAECLGYRNQPLDVDNVSAEQAAEDEKFFVDISMQCDGRWLARLIADHTRYDHREALEMVTVPTLVVIGKRSGCFTAAGLRENAERVSGEARILEFDSGHWMFWEEHEKFNAALLGFTKEVWNAADSPSTM</sequence>
<proteinExistence type="predicted"/>
<organism evidence="2 3">
    <name type="scientific">Echria macrotheca</name>
    <dbReference type="NCBI Taxonomy" id="438768"/>
    <lineage>
        <taxon>Eukaryota</taxon>
        <taxon>Fungi</taxon>
        <taxon>Dikarya</taxon>
        <taxon>Ascomycota</taxon>
        <taxon>Pezizomycotina</taxon>
        <taxon>Sordariomycetes</taxon>
        <taxon>Sordariomycetidae</taxon>
        <taxon>Sordariales</taxon>
        <taxon>Schizotheciaceae</taxon>
        <taxon>Echria</taxon>
    </lineage>
</organism>
<dbReference type="GO" id="GO:0016787">
    <property type="term" value="F:hydrolase activity"/>
    <property type="evidence" value="ECO:0007669"/>
    <property type="project" value="UniProtKB-KW"/>
</dbReference>
<keyword evidence="3" id="KW-1185">Reference proteome</keyword>
<dbReference type="Gene3D" id="3.40.50.1820">
    <property type="entry name" value="alpha/beta hydrolase"/>
    <property type="match status" value="1"/>
</dbReference>
<dbReference type="AlphaFoldDB" id="A0AAJ0BEK5"/>
<comment type="caution">
    <text evidence="2">The sequence shown here is derived from an EMBL/GenBank/DDBJ whole genome shotgun (WGS) entry which is preliminary data.</text>
</comment>
<dbReference type="PANTHER" id="PTHR43798:SF33">
    <property type="entry name" value="HYDROLASE, PUTATIVE (AFU_ORTHOLOGUE AFUA_2G14860)-RELATED"/>
    <property type="match status" value="1"/>
</dbReference>
<protein>
    <submittedName>
        <fullName evidence="2">Alpha/Beta hydrolase protein</fullName>
    </submittedName>
</protein>
<evidence type="ECO:0000313" key="2">
    <source>
        <dbReference type="EMBL" id="KAK1756415.1"/>
    </source>
</evidence>
<dbReference type="InterPro" id="IPR029058">
    <property type="entry name" value="AB_hydrolase_fold"/>
</dbReference>
<keyword evidence="2" id="KW-0378">Hydrolase</keyword>
<dbReference type="InterPro" id="IPR050266">
    <property type="entry name" value="AB_hydrolase_sf"/>
</dbReference>
<dbReference type="GO" id="GO:0016020">
    <property type="term" value="C:membrane"/>
    <property type="evidence" value="ECO:0007669"/>
    <property type="project" value="TreeGrafter"/>
</dbReference>
<evidence type="ECO:0000259" key="1">
    <source>
        <dbReference type="Pfam" id="PF12697"/>
    </source>
</evidence>
<dbReference type="Proteomes" id="UP001239445">
    <property type="component" value="Unassembled WGS sequence"/>
</dbReference>
<dbReference type="Pfam" id="PF12697">
    <property type="entry name" value="Abhydrolase_6"/>
    <property type="match status" value="1"/>
</dbReference>
<accession>A0AAJ0BEK5</accession>
<gene>
    <name evidence="2" type="ORF">QBC47DRAFT_379913</name>
</gene>
<dbReference type="PANTHER" id="PTHR43798">
    <property type="entry name" value="MONOACYLGLYCEROL LIPASE"/>
    <property type="match status" value="1"/>
</dbReference>
<dbReference type="SUPFAM" id="SSF53474">
    <property type="entry name" value="alpha/beta-Hydrolases"/>
    <property type="match status" value="1"/>
</dbReference>
<feature type="domain" description="AB hydrolase-1" evidence="1">
    <location>
        <begin position="45"/>
        <end position="312"/>
    </location>
</feature>
<name>A0AAJ0BEK5_9PEZI</name>